<proteinExistence type="predicted"/>
<feature type="chain" id="PRO_5016109054" description="Lipoprotein" evidence="1">
    <location>
        <begin position="20"/>
        <end position="67"/>
    </location>
</feature>
<sequence length="67" mass="7734">MKKLIFISLFCLSACQSPAPDKCPLTPVDTRKTEELCRHFAGEEPYNAERAAFLKRKMQELNCGFYF</sequence>
<reference evidence="2 3" key="1">
    <citation type="submission" date="2017-08" db="EMBL/GenBank/DDBJ databases">
        <title>Infants hospitalized years apart are colonized by the same room-sourced microbial strains.</title>
        <authorList>
            <person name="Brooks B."/>
            <person name="Olm M.R."/>
            <person name="Firek B.A."/>
            <person name="Baker R."/>
            <person name="Thomas B.C."/>
            <person name="Morowitz M.J."/>
            <person name="Banfield J.F."/>
        </authorList>
    </citation>
    <scope>NUCLEOTIDE SEQUENCE [LARGE SCALE GENOMIC DNA]</scope>
    <source>
        <strain evidence="2">S2_006_000_R2_64</strain>
    </source>
</reference>
<evidence type="ECO:0000256" key="1">
    <source>
        <dbReference type="SAM" id="SignalP"/>
    </source>
</evidence>
<evidence type="ECO:0000313" key="2">
    <source>
        <dbReference type="EMBL" id="PZP57082.1"/>
    </source>
</evidence>
<organism evidence="2 3">
    <name type="scientific">Micavibrio aeruginosavorus</name>
    <dbReference type="NCBI Taxonomy" id="349221"/>
    <lineage>
        <taxon>Bacteria</taxon>
        <taxon>Pseudomonadati</taxon>
        <taxon>Bdellovibrionota</taxon>
        <taxon>Bdellovibrionia</taxon>
        <taxon>Bdellovibrionales</taxon>
        <taxon>Pseudobdellovibrionaceae</taxon>
        <taxon>Micavibrio</taxon>
    </lineage>
</organism>
<evidence type="ECO:0000313" key="3">
    <source>
        <dbReference type="Proteomes" id="UP000249739"/>
    </source>
</evidence>
<keyword evidence="1" id="KW-0732">Signal</keyword>
<dbReference type="EMBL" id="QFOT01000008">
    <property type="protein sequence ID" value="PZP57082.1"/>
    <property type="molecule type" value="Genomic_DNA"/>
</dbReference>
<feature type="signal peptide" evidence="1">
    <location>
        <begin position="1"/>
        <end position="19"/>
    </location>
</feature>
<dbReference type="AlphaFoldDB" id="A0A2W5HN43"/>
<accession>A0A2W5HN43</accession>
<protein>
    <recommendedName>
        <fullName evidence="4">Lipoprotein</fullName>
    </recommendedName>
</protein>
<name>A0A2W5HN43_9BACT</name>
<dbReference type="Proteomes" id="UP000249739">
    <property type="component" value="Unassembled WGS sequence"/>
</dbReference>
<evidence type="ECO:0008006" key="4">
    <source>
        <dbReference type="Google" id="ProtNLM"/>
    </source>
</evidence>
<gene>
    <name evidence="2" type="ORF">DI586_01625</name>
</gene>
<comment type="caution">
    <text evidence="2">The sequence shown here is derived from an EMBL/GenBank/DDBJ whole genome shotgun (WGS) entry which is preliminary data.</text>
</comment>